<gene>
    <name evidence="1" type="ORF">Mgrana_00200</name>
</gene>
<evidence type="ECO:0000313" key="1">
    <source>
        <dbReference type="EMBL" id="RIH93851.1"/>
    </source>
</evidence>
<dbReference type="Proteomes" id="UP000266178">
    <property type="component" value="Unassembled WGS sequence"/>
</dbReference>
<name>A0A399FFD2_9DEIN</name>
<sequence length="196" mass="19650">MKQVALLSSILALAFAGCGLISSPPIDNPFQLAGTSTTLNLVSNQATGTATVTATFDDLTNLNLPATPSGFNYNLAITGVSFGSGCPATIPSPINVTMSATLTVSDNGGSGNTQRSSTASASNVQFTLTNNGGQIAVGNLTNGTFNFNAGQLLSIIQTGGPNTANLQAQVTTVSTPDLAGCAMTLTWGGGQGILKF</sequence>
<keyword evidence="2" id="KW-1185">Reference proteome</keyword>
<evidence type="ECO:0000313" key="2">
    <source>
        <dbReference type="Proteomes" id="UP000266178"/>
    </source>
</evidence>
<proteinExistence type="predicted"/>
<protein>
    <recommendedName>
        <fullName evidence="3">Lipoprotein</fullName>
    </recommendedName>
</protein>
<dbReference type="RefSeq" id="WP_119355736.1">
    <property type="nucleotide sequence ID" value="NZ_BJXM01000004.1"/>
</dbReference>
<evidence type="ECO:0008006" key="3">
    <source>
        <dbReference type="Google" id="ProtNLM"/>
    </source>
</evidence>
<dbReference type="OrthoDB" id="25876at2"/>
<reference evidence="1 2" key="1">
    <citation type="submission" date="2018-08" db="EMBL/GenBank/DDBJ databases">
        <title>Meiothermus granaticius genome AF-68 sequencing project.</title>
        <authorList>
            <person name="Da Costa M.S."/>
            <person name="Albuquerque L."/>
            <person name="Raposo P."/>
            <person name="Froufe H.J.C."/>
            <person name="Barroso C.S."/>
            <person name="Egas C."/>
        </authorList>
    </citation>
    <scope>NUCLEOTIDE SEQUENCE [LARGE SCALE GENOMIC DNA]</scope>
    <source>
        <strain evidence="1 2">AF-68</strain>
    </source>
</reference>
<comment type="caution">
    <text evidence="1">The sequence shown here is derived from an EMBL/GenBank/DDBJ whole genome shotgun (WGS) entry which is preliminary data.</text>
</comment>
<dbReference type="PROSITE" id="PS51257">
    <property type="entry name" value="PROKAR_LIPOPROTEIN"/>
    <property type="match status" value="1"/>
</dbReference>
<accession>A0A399FFD2</accession>
<organism evidence="1 2">
    <name type="scientific">Meiothermus granaticius NBRC 107808</name>
    <dbReference type="NCBI Taxonomy" id="1227551"/>
    <lineage>
        <taxon>Bacteria</taxon>
        <taxon>Thermotogati</taxon>
        <taxon>Deinococcota</taxon>
        <taxon>Deinococci</taxon>
        <taxon>Thermales</taxon>
        <taxon>Thermaceae</taxon>
        <taxon>Meiothermus</taxon>
    </lineage>
</organism>
<dbReference type="AlphaFoldDB" id="A0A399FFD2"/>
<dbReference type="EMBL" id="QWLB01000002">
    <property type="protein sequence ID" value="RIH93851.1"/>
    <property type="molecule type" value="Genomic_DNA"/>
</dbReference>